<reference evidence="1" key="2">
    <citation type="journal article" date="2021" name="Microbiome">
        <title>Successional dynamics and alternative stable states in a saline activated sludge microbial community over 9 years.</title>
        <authorList>
            <person name="Wang Y."/>
            <person name="Ye J."/>
            <person name="Ju F."/>
            <person name="Liu L."/>
            <person name="Boyd J.A."/>
            <person name="Deng Y."/>
            <person name="Parks D.H."/>
            <person name="Jiang X."/>
            <person name="Yin X."/>
            <person name="Woodcroft B.J."/>
            <person name="Tyson G.W."/>
            <person name="Hugenholtz P."/>
            <person name="Polz M.F."/>
            <person name="Zhang T."/>
        </authorList>
    </citation>
    <scope>NUCLEOTIDE SEQUENCE</scope>
    <source>
        <strain evidence="1">HKST-UBA13</strain>
    </source>
</reference>
<dbReference type="Proteomes" id="UP000775877">
    <property type="component" value="Unassembled WGS sequence"/>
</dbReference>
<evidence type="ECO:0000313" key="1">
    <source>
        <dbReference type="EMBL" id="MCA9381700.1"/>
    </source>
</evidence>
<evidence type="ECO:0000313" key="2">
    <source>
        <dbReference type="Proteomes" id="UP000775877"/>
    </source>
</evidence>
<sequence>AANAAKAGVNSGKAAETFFGFKNLGNFTSGAIDAFANKKGMNYLKSFADNEIVRNSAGNLTKNMAQGVGRVGDKAGIIQRSVGKMARELEFLGKGISTKTQGFTGNASQFGKNIVDDTKRQVTDALHTVKDSSKFNVINGKDGKQFIQGKGIKIPFTSKRLKGPKRLIKGKVTDPNNADFKGVIVKKRAPIALGAVAATPVGMAGISALTGDPEDGIKEYASWKTPLGPTKMMYDIINPGK</sequence>
<reference evidence="1" key="1">
    <citation type="submission" date="2020-04" db="EMBL/GenBank/DDBJ databases">
        <authorList>
            <person name="Zhang T."/>
        </authorList>
    </citation>
    <scope>NUCLEOTIDE SEQUENCE</scope>
    <source>
        <strain evidence="1">HKST-UBA13</strain>
    </source>
</reference>
<feature type="non-terminal residue" evidence="1">
    <location>
        <position position="1"/>
    </location>
</feature>
<protein>
    <submittedName>
        <fullName evidence="1">Uncharacterized protein</fullName>
    </submittedName>
</protein>
<name>A0A955L2H8_9BACT</name>
<gene>
    <name evidence="1" type="ORF">KC678_05520</name>
</gene>
<dbReference type="AlphaFoldDB" id="A0A955L2H8"/>
<organism evidence="1 2">
    <name type="scientific">Candidatus Dojkabacteria bacterium</name>
    <dbReference type="NCBI Taxonomy" id="2099670"/>
    <lineage>
        <taxon>Bacteria</taxon>
        <taxon>Candidatus Dojkabacteria</taxon>
    </lineage>
</organism>
<comment type="caution">
    <text evidence="1">The sequence shown here is derived from an EMBL/GenBank/DDBJ whole genome shotgun (WGS) entry which is preliminary data.</text>
</comment>
<accession>A0A955L2H8</accession>
<dbReference type="EMBL" id="JAGQLJ010000161">
    <property type="protein sequence ID" value="MCA9381700.1"/>
    <property type="molecule type" value="Genomic_DNA"/>
</dbReference>
<proteinExistence type="predicted"/>